<evidence type="ECO:0000256" key="1">
    <source>
        <dbReference type="ARBA" id="ARBA00023231"/>
    </source>
</evidence>
<dbReference type="Proteomes" id="UP001169719">
    <property type="component" value="Unassembled WGS sequence"/>
</dbReference>
<dbReference type="EMBL" id="JAUEOZ010000001">
    <property type="protein sequence ID" value="MDN2481243.1"/>
    <property type="molecule type" value="Genomic_DNA"/>
</dbReference>
<protein>
    <submittedName>
        <fullName evidence="3">NifB/NifX family molybdenum-iron cluster-binding protein</fullName>
    </submittedName>
</protein>
<dbReference type="Gene3D" id="3.30.420.130">
    <property type="entry name" value="Dinitrogenase iron-molybdenum cofactor biosynthesis domain"/>
    <property type="match status" value="1"/>
</dbReference>
<dbReference type="Pfam" id="PF02579">
    <property type="entry name" value="Nitro_FeMo-Co"/>
    <property type="match status" value="1"/>
</dbReference>
<accession>A0ABT7XZN0</accession>
<dbReference type="InterPro" id="IPR003731">
    <property type="entry name" value="Di-Nase_FeMo-co_biosynth"/>
</dbReference>
<dbReference type="InterPro" id="IPR036105">
    <property type="entry name" value="DiNase_FeMo-co_biosyn_sf"/>
</dbReference>
<dbReference type="PANTHER" id="PTHR33937">
    <property type="entry name" value="IRON-MOLYBDENUM PROTEIN-RELATED-RELATED"/>
    <property type="match status" value="1"/>
</dbReference>
<keyword evidence="4" id="KW-1185">Reference proteome</keyword>
<feature type="domain" description="Dinitrogenase iron-molybdenum cofactor biosynthesis" evidence="2">
    <location>
        <begin position="28"/>
        <end position="118"/>
    </location>
</feature>
<sequence>MIVRKLHVETNQPNNEPMIKVAFATNDRRHVNQHFGQAKSFIVYALNETQYQLIDAIDFSEKSRGHSQLAERTSVLVDCDAVYFNQCGTAALKQLLVLKTVPVKVEEGEPIQSCLMDLMRDMKEKREGWLNKRISMRNSDQENQQEYLDSLLDEPWNSME</sequence>
<comment type="caution">
    <text evidence="3">The sequence shown here is derived from an EMBL/GenBank/DDBJ whole genome shotgun (WGS) entry which is preliminary data.</text>
</comment>
<dbReference type="SUPFAM" id="SSF53146">
    <property type="entry name" value="Nitrogenase accessory factor-like"/>
    <property type="match status" value="1"/>
</dbReference>
<dbReference type="PANTHER" id="PTHR33937:SF1">
    <property type="entry name" value="IRON-MOLIBDENUM COFACTOR PROCESSING PROTEIN"/>
    <property type="match status" value="1"/>
</dbReference>
<dbReference type="InterPro" id="IPR051840">
    <property type="entry name" value="NifX/NifY_domain"/>
</dbReference>
<name>A0ABT7XZN0_9VIBR</name>
<proteinExistence type="predicted"/>
<dbReference type="RefSeq" id="WP_289961377.1">
    <property type="nucleotide sequence ID" value="NZ_JAUEOZ010000001.1"/>
</dbReference>
<evidence type="ECO:0000259" key="2">
    <source>
        <dbReference type="Pfam" id="PF02579"/>
    </source>
</evidence>
<reference evidence="3" key="1">
    <citation type="submission" date="2024-05" db="EMBL/GenBank/DDBJ databases">
        <title>Genome Sequences of Four Agar- Degrading Marine Bacteria.</title>
        <authorList>
            <person name="Phillips E.K."/>
            <person name="Shaffer J.C."/>
            <person name="Henson M.W."/>
            <person name="Temperton B."/>
            <person name="Thrash C.J."/>
            <person name="Martin M.O."/>
        </authorList>
    </citation>
    <scope>NUCLEOTIDE SEQUENCE</scope>
    <source>
        <strain evidence="3">EKP203</strain>
    </source>
</reference>
<evidence type="ECO:0000313" key="4">
    <source>
        <dbReference type="Proteomes" id="UP001169719"/>
    </source>
</evidence>
<evidence type="ECO:0000313" key="3">
    <source>
        <dbReference type="EMBL" id="MDN2481243.1"/>
    </source>
</evidence>
<keyword evidence="1" id="KW-0535">Nitrogen fixation</keyword>
<gene>
    <name evidence="3" type="ORF">QWJ08_07525</name>
</gene>
<organism evidence="3 4">
    <name type="scientific">Vibrio agarivorans</name>
    <dbReference type="NCBI Taxonomy" id="153622"/>
    <lineage>
        <taxon>Bacteria</taxon>
        <taxon>Pseudomonadati</taxon>
        <taxon>Pseudomonadota</taxon>
        <taxon>Gammaproteobacteria</taxon>
        <taxon>Vibrionales</taxon>
        <taxon>Vibrionaceae</taxon>
        <taxon>Vibrio</taxon>
    </lineage>
</organism>